<gene>
    <name evidence="1" type="ORF">NIES2119_28570</name>
</gene>
<dbReference type="EMBL" id="MRCE01000049">
    <property type="protein sequence ID" value="OKH31561.1"/>
    <property type="molecule type" value="Genomic_DNA"/>
</dbReference>
<dbReference type="AlphaFoldDB" id="A0A1U7I5P7"/>
<reference evidence="1 2" key="1">
    <citation type="submission" date="2016-11" db="EMBL/GenBank/DDBJ databases">
        <title>Draft Genome Sequences of Nine Cyanobacterial Strains from Diverse Habitats.</title>
        <authorList>
            <person name="Zhu T."/>
            <person name="Hou S."/>
            <person name="Lu X."/>
            <person name="Hess W.R."/>
        </authorList>
    </citation>
    <scope>NUCLEOTIDE SEQUENCE [LARGE SCALE GENOMIC DNA]</scope>
    <source>
        <strain evidence="1 2">IAM M-71</strain>
    </source>
</reference>
<evidence type="ECO:0000313" key="1">
    <source>
        <dbReference type="EMBL" id="OKH31561.1"/>
    </source>
</evidence>
<accession>A0A1U7I5P7</accession>
<dbReference type="Proteomes" id="UP000185860">
    <property type="component" value="Unassembled WGS sequence"/>
</dbReference>
<protein>
    <submittedName>
        <fullName evidence="1">Uncharacterized protein</fullName>
    </submittedName>
</protein>
<comment type="caution">
    <text evidence="1">The sequence shown here is derived from an EMBL/GenBank/DDBJ whole genome shotgun (WGS) entry which is preliminary data.</text>
</comment>
<proteinExistence type="predicted"/>
<evidence type="ECO:0000313" key="2">
    <source>
        <dbReference type="Proteomes" id="UP000185860"/>
    </source>
</evidence>
<dbReference type="STRING" id="454136.NIES2119_28570"/>
<name>A0A1U7I5P7_9CYAN</name>
<sequence>MNCPCCSGKLLRHIDRKGLYWYCPSCRQTMPASEDVNQLLLQQENSAKPNPQSWLYIHEQPIKNAA</sequence>
<organism evidence="1 2">
    <name type="scientific">[Phormidium ambiguum] IAM M-71</name>
    <dbReference type="NCBI Taxonomy" id="454136"/>
    <lineage>
        <taxon>Bacteria</taxon>
        <taxon>Bacillati</taxon>
        <taxon>Cyanobacteriota</taxon>
        <taxon>Cyanophyceae</taxon>
        <taxon>Oscillatoriophycideae</taxon>
        <taxon>Aerosakkonematales</taxon>
        <taxon>Aerosakkonemataceae</taxon>
        <taxon>Floridanema</taxon>
    </lineage>
</organism>
<dbReference type="OrthoDB" id="495562at2"/>
<dbReference type="RefSeq" id="WP_073596888.1">
    <property type="nucleotide sequence ID" value="NZ_MRCE01000049.1"/>
</dbReference>